<protein>
    <submittedName>
        <fullName evidence="1 3">Uncharacterized protein</fullName>
    </submittedName>
</protein>
<organism evidence="3">
    <name type="scientific">Mesocestoides corti</name>
    <name type="common">Flatworm</name>
    <dbReference type="NCBI Taxonomy" id="53468"/>
    <lineage>
        <taxon>Eukaryota</taxon>
        <taxon>Metazoa</taxon>
        <taxon>Spiralia</taxon>
        <taxon>Lophotrochozoa</taxon>
        <taxon>Platyhelminthes</taxon>
        <taxon>Cestoda</taxon>
        <taxon>Eucestoda</taxon>
        <taxon>Cyclophyllidea</taxon>
        <taxon>Mesocestoididae</taxon>
        <taxon>Mesocestoides</taxon>
    </lineage>
</organism>
<keyword evidence="2" id="KW-1185">Reference proteome</keyword>
<sequence length="148" mass="16935">MDSDTHHRTRAMILPTHMLQWSWQHARSVIWLALRQIEEASELMAKLESASVRLMTFNWQIVHVELRFFLVYLNASRRATPVPLDRQTVISWSPPPHQPNAVYARMDTQFTLNHGDLGVGHVDSVATVLSLLTFDVTMLCKLNCPGSE</sequence>
<evidence type="ECO:0000313" key="1">
    <source>
        <dbReference type="EMBL" id="VDD82940.1"/>
    </source>
</evidence>
<evidence type="ECO:0000313" key="3">
    <source>
        <dbReference type="WBParaSite" id="MCOS_0000894201-mRNA-1"/>
    </source>
</evidence>
<name>A0A0R3UMG9_MESCO</name>
<proteinExistence type="predicted"/>
<reference evidence="1 2" key="2">
    <citation type="submission" date="2018-10" db="EMBL/GenBank/DDBJ databases">
        <authorList>
            <consortium name="Pathogen Informatics"/>
        </authorList>
    </citation>
    <scope>NUCLEOTIDE SEQUENCE [LARGE SCALE GENOMIC DNA]</scope>
</reference>
<evidence type="ECO:0000313" key="2">
    <source>
        <dbReference type="Proteomes" id="UP000267029"/>
    </source>
</evidence>
<dbReference type="EMBL" id="UXSR01005604">
    <property type="protein sequence ID" value="VDD82940.1"/>
    <property type="molecule type" value="Genomic_DNA"/>
</dbReference>
<reference evidence="3" key="1">
    <citation type="submission" date="2017-02" db="UniProtKB">
        <authorList>
            <consortium name="WormBaseParasite"/>
        </authorList>
    </citation>
    <scope>IDENTIFICATION</scope>
</reference>
<dbReference type="WBParaSite" id="MCOS_0000894201-mRNA-1">
    <property type="protein sequence ID" value="MCOS_0000894201-mRNA-1"/>
    <property type="gene ID" value="MCOS_0000894201"/>
</dbReference>
<dbReference type="AlphaFoldDB" id="A0A0R3UMG9"/>
<dbReference type="Proteomes" id="UP000267029">
    <property type="component" value="Unassembled WGS sequence"/>
</dbReference>
<accession>A0A0R3UMG9</accession>
<gene>
    <name evidence="1" type="ORF">MCOS_LOCUS8943</name>
</gene>